<gene>
    <name evidence="2" type="ORF">DCHRY22_LOCUS3072</name>
</gene>
<evidence type="ECO:0000256" key="1">
    <source>
        <dbReference type="SAM" id="MobiDB-lite"/>
    </source>
</evidence>
<reference evidence="2" key="1">
    <citation type="submission" date="2021-09" db="EMBL/GenBank/DDBJ databases">
        <authorList>
            <person name="Martin H S."/>
        </authorList>
    </citation>
    <scope>NUCLEOTIDE SEQUENCE</scope>
</reference>
<evidence type="ECO:0000313" key="3">
    <source>
        <dbReference type="Proteomes" id="UP000789524"/>
    </source>
</evidence>
<feature type="region of interest" description="Disordered" evidence="1">
    <location>
        <begin position="14"/>
        <end position="101"/>
    </location>
</feature>
<organism evidence="2 3">
    <name type="scientific">Danaus chrysippus</name>
    <name type="common">African queen</name>
    <dbReference type="NCBI Taxonomy" id="151541"/>
    <lineage>
        <taxon>Eukaryota</taxon>
        <taxon>Metazoa</taxon>
        <taxon>Ecdysozoa</taxon>
        <taxon>Arthropoda</taxon>
        <taxon>Hexapoda</taxon>
        <taxon>Insecta</taxon>
        <taxon>Pterygota</taxon>
        <taxon>Neoptera</taxon>
        <taxon>Endopterygota</taxon>
        <taxon>Lepidoptera</taxon>
        <taxon>Glossata</taxon>
        <taxon>Ditrysia</taxon>
        <taxon>Papilionoidea</taxon>
        <taxon>Nymphalidae</taxon>
        <taxon>Danainae</taxon>
        <taxon>Danaini</taxon>
        <taxon>Danaina</taxon>
        <taxon>Danaus</taxon>
        <taxon>Anosia</taxon>
    </lineage>
</organism>
<sequence>MLPEFGGWQVASCTTSDRRCKQKVSHESHTTGAGGLRADTEWPTAVTMEGRGGGGKGGGGTARTQRSALVITQRLIHSTSEDRGAGARECSTAPTHDARAR</sequence>
<comment type="caution">
    <text evidence="2">The sequence shown here is derived from an EMBL/GenBank/DDBJ whole genome shotgun (WGS) entry which is preliminary data.</text>
</comment>
<protein>
    <submittedName>
        <fullName evidence="2">(African queen) hypothetical protein</fullName>
    </submittedName>
</protein>
<dbReference type="EMBL" id="CAKASE010000047">
    <property type="protein sequence ID" value="CAG9561588.1"/>
    <property type="molecule type" value="Genomic_DNA"/>
</dbReference>
<accession>A0A8J2QH42</accession>
<proteinExistence type="predicted"/>
<dbReference type="Proteomes" id="UP000789524">
    <property type="component" value="Unassembled WGS sequence"/>
</dbReference>
<name>A0A8J2QH42_9NEOP</name>
<evidence type="ECO:0000313" key="2">
    <source>
        <dbReference type="EMBL" id="CAG9561588.1"/>
    </source>
</evidence>
<feature type="compositionally biased region" description="Basic and acidic residues" evidence="1">
    <location>
        <begin position="16"/>
        <end position="29"/>
    </location>
</feature>
<keyword evidence="3" id="KW-1185">Reference proteome</keyword>
<feature type="compositionally biased region" description="Gly residues" evidence="1">
    <location>
        <begin position="50"/>
        <end position="61"/>
    </location>
</feature>
<dbReference type="AlphaFoldDB" id="A0A8J2QH42"/>